<sequence>MPKESPLCQHYNIKEEDEDGASSSNVRWPASSERAHMFLALPRLLQLPSHFLHQKFEDAYLDLASLRRDPPTFRDFTGRRLLAAPIFHSLDLHGCHESSTGQRLLLLLQTEAR</sequence>
<organism evidence="2 3">
    <name type="scientific">Trapa incisa</name>
    <dbReference type="NCBI Taxonomy" id="236973"/>
    <lineage>
        <taxon>Eukaryota</taxon>
        <taxon>Viridiplantae</taxon>
        <taxon>Streptophyta</taxon>
        <taxon>Embryophyta</taxon>
        <taxon>Tracheophyta</taxon>
        <taxon>Spermatophyta</taxon>
        <taxon>Magnoliopsida</taxon>
        <taxon>eudicotyledons</taxon>
        <taxon>Gunneridae</taxon>
        <taxon>Pentapetalae</taxon>
        <taxon>rosids</taxon>
        <taxon>malvids</taxon>
        <taxon>Myrtales</taxon>
        <taxon>Lythraceae</taxon>
        <taxon>Trapa</taxon>
    </lineage>
</organism>
<protein>
    <submittedName>
        <fullName evidence="2">Uncharacterized protein</fullName>
    </submittedName>
</protein>
<accession>A0AAN7K8V7</accession>
<evidence type="ECO:0000313" key="2">
    <source>
        <dbReference type="EMBL" id="KAK4759968.1"/>
    </source>
</evidence>
<keyword evidence="3" id="KW-1185">Reference proteome</keyword>
<evidence type="ECO:0000313" key="3">
    <source>
        <dbReference type="Proteomes" id="UP001345219"/>
    </source>
</evidence>
<evidence type="ECO:0000256" key="1">
    <source>
        <dbReference type="SAM" id="MobiDB-lite"/>
    </source>
</evidence>
<proteinExistence type="predicted"/>
<reference evidence="2 3" key="1">
    <citation type="journal article" date="2023" name="Hortic Res">
        <title>Pangenome of water caltrop reveals structural variations and asymmetric subgenome divergence after allopolyploidization.</title>
        <authorList>
            <person name="Zhang X."/>
            <person name="Chen Y."/>
            <person name="Wang L."/>
            <person name="Yuan Y."/>
            <person name="Fang M."/>
            <person name="Shi L."/>
            <person name="Lu R."/>
            <person name="Comes H.P."/>
            <person name="Ma Y."/>
            <person name="Chen Y."/>
            <person name="Huang G."/>
            <person name="Zhou Y."/>
            <person name="Zheng Z."/>
            <person name="Qiu Y."/>
        </authorList>
    </citation>
    <scope>NUCLEOTIDE SEQUENCE [LARGE SCALE GENOMIC DNA]</scope>
    <source>
        <tissue evidence="2">Roots</tissue>
    </source>
</reference>
<dbReference type="AlphaFoldDB" id="A0AAN7K8V7"/>
<dbReference type="EMBL" id="JAXIOK010000011">
    <property type="protein sequence ID" value="KAK4759968.1"/>
    <property type="molecule type" value="Genomic_DNA"/>
</dbReference>
<gene>
    <name evidence="2" type="ORF">SAY87_023099</name>
</gene>
<dbReference type="Proteomes" id="UP001345219">
    <property type="component" value="Chromosome 17"/>
</dbReference>
<name>A0AAN7K8V7_9MYRT</name>
<feature type="region of interest" description="Disordered" evidence="1">
    <location>
        <begin position="1"/>
        <end position="26"/>
    </location>
</feature>
<comment type="caution">
    <text evidence="2">The sequence shown here is derived from an EMBL/GenBank/DDBJ whole genome shotgun (WGS) entry which is preliminary data.</text>
</comment>